<dbReference type="Pfam" id="PF00378">
    <property type="entry name" value="ECH_1"/>
    <property type="match status" value="1"/>
</dbReference>
<dbReference type="SUPFAM" id="SSF56112">
    <property type="entry name" value="Protein kinase-like (PK-like)"/>
    <property type="match status" value="1"/>
</dbReference>
<dbReference type="eggNOG" id="KOG1680">
    <property type="taxonomic scope" value="Eukaryota"/>
</dbReference>
<dbReference type="CDD" id="cd06558">
    <property type="entry name" value="crotonase-like"/>
    <property type="match status" value="1"/>
</dbReference>
<evidence type="ECO:0000256" key="11">
    <source>
        <dbReference type="ARBA" id="ARBA00023140"/>
    </source>
</evidence>
<keyword evidence="8" id="KW-0547">Nucleotide-binding</keyword>
<evidence type="ECO:0000313" key="19">
    <source>
        <dbReference type="Proteomes" id="UP000019373"/>
    </source>
</evidence>
<dbReference type="FunFam" id="1.10.510.10:FF:000624">
    <property type="entry name" value="Mitogen-activated protein kinase"/>
    <property type="match status" value="1"/>
</dbReference>
<dbReference type="EMBL" id="KE721401">
    <property type="protein sequence ID" value="ERF69615.1"/>
    <property type="molecule type" value="Genomic_DNA"/>
</dbReference>
<evidence type="ECO:0000256" key="3">
    <source>
        <dbReference type="ARBA" id="ARBA00005254"/>
    </source>
</evidence>
<evidence type="ECO:0000256" key="9">
    <source>
        <dbReference type="ARBA" id="ARBA00022777"/>
    </source>
</evidence>
<accession>U1HHI6</accession>
<comment type="similarity">
    <text evidence="4">Belongs to the protein kinase superfamily. CMGC Ser/Thr protein kinase family. CDC2/CDKX subfamily.</text>
</comment>
<evidence type="ECO:0000256" key="15">
    <source>
        <dbReference type="ARBA" id="ARBA00048367"/>
    </source>
</evidence>
<evidence type="ECO:0000256" key="14">
    <source>
        <dbReference type="ARBA" id="ARBA00047811"/>
    </source>
</evidence>
<keyword evidence="13" id="KW-0456">Lyase</keyword>
<dbReference type="GO" id="GO:0016829">
    <property type="term" value="F:lyase activity"/>
    <property type="evidence" value="ECO:0007669"/>
    <property type="project" value="UniProtKB-KW"/>
</dbReference>
<reference evidence="19" key="1">
    <citation type="journal article" date="2014" name="BMC Genomics">
        <title>Genome characteristics reveal the impact of lichenization on lichen-forming fungus Endocarpon pusillum Hedwig (Verrucariales, Ascomycota).</title>
        <authorList>
            <person name="Wang Y.-Y."/>
            <person name="Liu B."/>
            <person name="Zhang X.-Y."/>
            <person name="Zhou Q.-M."/>
            <person name="Zhang T."/>
            <person name="Li H."/>
            <person name="Yu Y.-F."/>
            <person name="Zhang X.-L."/>
            <person name="Hao X.-Y."/>
            <person name="Wang M."/>
            <person name="Wang L."/>
            <person name="Wei J.-C."/>
        </authorList>
    </citation>
    <scope>NUCLEOTIDE SEQUENCE [LARGE SCALE GENOMIC DNA]</scope>
    <source>
        <strain evidence="19">Z07020 / HMAS-L-300199</strain>
    </source>
</reference>
<keyword evidence="10" id="KW-0067">ATP-binding</keyword>
<dbReference type="GO" id="GO:0016853">
    <property type="term" value="F:isomerase activity"/>
    <property type="evidence" value="ECO:0007669"/>
    <property type="project" value="UniProtKB-KW"/>
</dbReference>
<dbReference type="InterPro" id="IPR008271">
    <property type="entry name" value="Ser/Thr_kinase_AS"/>
</dbReference>
<comment type="pathway">
    <text evidence="2">Siderophore biosynthesis.</text>
</comment>
<organism evidence="18 19">
    <name type="scientific">Endocarpon pusillum (strain Z07020 / HMAS-L-300199)</name>
    <name type="common">Lichen-forming fungus</name>
    <dbReference type="NCBI Taxonomy" id="1263415"/>
    <lineage>
        <taxon>Eukaryota</taxon>
        <taxon>Fungi</taxon>
        <taxon>Dikarya</taxon>
        <taxon>Ascomycota</taxon>
        <taxon>Pezizomycotina</taxon>
        <taxon>Eurotiomycetes</taxon>
        <taxon>Chaetothyriomycetidae</taxon>
        <taxon>Verrucariales</taxon>
        <taxon>Verrucariaceae</taxon>
        <taxon>Endocarpon</taxon>
    </lineage>
</organism>
<evidence type="ECO:0000313" key="18">
    <source>
        <dbReference type="EMBL" id="ERF69615.1"/>
    </source>
</evidence>
<dbReference type="GO" id="GO:0007346">
    <property type="term" value="P:regulation of mitotic cell cycle"/>
    <property type="evidence" value="ECO:0007669"/>
    <property type="project" value="TreeGrafter"/>
</dbReference>
<protein>
    <recommendedName>
        <fullName evidence="5">cyclin-dependent kinase</fullName>
        <ecNumber evidence="5">2.7.11.22</ecNumber>
    </recommendedName>
</protein>
<feature type="compositionally biased region" description="Basic and acidic residues" evidence="16">
    <location>
        <begin position="27"/>
        <end position="44"/>
    </location>
</feature>
<evidence type="ECO:0000256" key="12">
    <source>
        <dbReference type="ARBA" id="ARBA00023235"/>
    </source>
</evidence>
<dbReference type="PANTHER" id="PTHR24056:SF107">
    <property type="entry name" value="CYCLIN-DEPENDENT KINASE 11A-RELATED"/>
    <property type="match status" value="1"/>
</dbReference>
<dbReference type="HOGENOM" id="CLU_373387_0_0_1"/>
<dbReference type="GeneID" id="19238646"/>
<keyword evidence="7" id="KW-0808">Transferase</keyword>
<evidence type="ECO:0000256" key="13">
    <source>
        <dbReference type="ARBA" id="ARBA00023239"/>
    </source>
</evidence>
<evidence type="ECO:0000256" key="10">
    <source>
        <dbReference type="ARBA" id="ARBA00022840"/>
    </source>
</evidence>
<keyword evidence="11" id="KW-0576">Peroxisome</keyword>
<dbReference type="EC" id="2.7.11.22" evidence="5"/>
<comment type="subcellular location">
    <subcellularLocation>
        <location evidence="1">Peroxisome</location>
    </subcellularLocation>
</comment>
<dbReference type="GO" id="GO:0005777">
    <property type="term" value="C:peroxisome"/>
    <property type="evidence" value="ECO:0007669"/>
    <property type="project" value="UniProtKB-SubCell"/>
</dbReference>
<feature type="compositionally biased region" description="Basic and acidic residues" evidence="16">
    <location>
        <begin position="437"/>
        <end position="447"/>
    </location>
</feature>
<evidence type="ECO:0000256" key="5">
    <source>
        <dbReference type="ARBA" id="ARBA00012425"/>
    </source>
</evidence>
<dbReference type="PROSITE" id="PS50011">
    <property type="entry name" value="PROTEIN_KINASE_DOM"/>
    <property type="match status" value="1"/>
</dbReference>
<dbReference type="FunFam" id="3.90.226.10:FF:000074">
    <property type="entry name" value="Enoyl-CoA hydratase (AFU_orthologue AFUA_2G10650)"/>
    <property type="match status" value="1"/>
</dbReference>
<name>U1HHI6_ENDPU</name>
<dbReference type="SMART" id="SM00220">
    <property type="entry name" value="S_TKc"/>
    <property type="match status" value="1"/>
</dbReference>
<keyword evidence="9" id="KW-0418">Kinase</keyword>
<comment type="catalytic activity">
    <reaction evidence="15">
        <text>L-seryl-[protein] + ATP = O-phospho-L-seryl-[protein] + ADP + H(+)</text>
        <dbReference type="Rhea" id="RHEA:17989"/>
        <dbReference type="Rhea" id="RHEA-COMP:9863"/>
        <dbReference type="Rhea" id="RHEA-COMP:11604"/>
        <dbReference type="ChEBI" id="CHEBI:15378"/>
        <dbReference type="ChEBI" id="CHEBI:29999"/>
        <dbReference type="ChEBI" id="CHEBI:30616"/>
        <dbReference type="ChEBI" id="CHEBI:83421"/>
        <dbReference type="ChEBI" id="CHEBI:456216"/>
        <dbReference type="EC" id="2.7.11.22"/>
    </reaction>
</comment>
<comment type="similarity">
    <text evidence="3">Belongs to the enoyl-CoA hydratase/isomerase family.</text>
</comment>
<dbReference type="RefSeq" id="XP_007804645.1">
    <property type="nucleotide sequence ID" value="XM_007806454.1"/>
</dbReference>
<dbReference type="InterPro" id="IPR011009">
    <property type="entry name" value="Kinase-like_dom_sf"/>
</dbReference>
<evidence type="ECO:0000256" key="8">
    <source>
        <dbReference type="ARBA" id="ARBA00022741"/>
    </source>
</evidence>
<dbReference type="SUPFAM" id="SSF52096">
    <property type="entry name" value="ClpP/crotonase"/>
    <property type="match status" value="1"/>
</dbReference>
<dbReference type="eggNOG" id="KOG0663">
    <property type="taxonomic scope" value="Eukaryota"/>
</dbReference>
<evidence type="ECO:0000256" key="4">
    <source>
        <dbReference type="ARBA" id="ARBA00006485"/>
    </source>
</evidence>
<dbReference type="OrthoDB" id="2139957at2759"/>
<dbReference type="InterPro" id="IPR050108">
    <property type="entry name" value="CDK"/>
</dbReference>
<evidence type="ECO:0000256" key="16">
    <source>
        <dbReference type="SAM" id="MobiDB-lite"/>
    </source>
</evidence>
<feature type="domain" description="Protein kinase" evidence="17">
    <location>
        <begin position="112"/>
        <end position="401"/>
    </location>
</feature>
<dbReference type="InterPro" id="IPR001753">
    <property type="entry name" value="Enoyl-CoA_hydra/iso"/>
</dbReference>
<evidence type="ECO:0000256" key="1">
    <source>
        <dbReference type="ARBA" id="ARBA00004275"/>
    </source>
</evidence>
<dbReference type="PANTHER" id="PTHR24056">
    <property type="entry name" value="CELL DIVISION PROTEIN KINASE"/>
    <property type="match status" value="1"/>
</dbReference>
<evidence type="ECO:0000259" key="17">
    <source>
        <dbReference type="PROSITE" id="PS50011"/>
    </source>
</evidence>
<evidence type="ECO:0000256" key="6">
    <source>
        <dbReference type="ARBA" id="ARBA00022527"/>
    </source>
</evidence>
<dbReference type="Proteomes" id="UP000019373">
    <property type="component" value="Unassembled WGS sequence"/>
</dbReference>
<dbReference type="FunFam" id="3.30.200.20:FF:000054">
    <property type="entry name" value="Cyclin-dependent kinase 11B"/>
    <property type="match status" value="1"/>
</dbReference>
<dbReference type="GO" id="GO:0005524">
    <property type="term" value="F:ATP binding"/>
    <property type="evidence" value="ECO:0007669"/>
    <property type="project" value="UniProtKB-KW"/>
</dbReference>
<dbReference type="InterPro" id="IPR029045">
    <property type="entry name" value="ClpP/crotonase-like_dom_sf"/>
</dbReference>
<dbReference type="InterPro" id="IPR000719">
    <property type="entry name" value="Prot_kinase_dom"/>
</dbReference>
<dbReference type="GO" id="GO:0004693">
    <property type="term" value="F:cyclin-dependent protein serine/threonine kinase activity"/>
    <property type="evidence" value="ECO:0007669"/>
    <property type="project" value="UniProtKB-EC"/>
</dbReference>
<feature type="region of interest" description="Disordered" evidence="16">
    <location>
        <begin position="1"/>
        <end position="68"/>
    </location>
</feature>
<dbReference type="GO" id="GO:0005634">
    <property type="term" value="C:nucleus"/>
    <property type="evidence" value="ECO:0007669"/>
    <property type="project" value="TreeGrafter"/>
</dbReference>
<dbReference type="PROSITE" id="PS00108">
    <property type="entry name" value="PROTEIN_KINASE_ST"/>
    <property type="match status" value="1"/>
</dbReference>
<keyword evidence="12" id="KW-0413">Isomerase</keyword>
<dbReference type="Pfam" id="PF00069">
    <property type="entry name" value="Pkinase"/>
    <property type="match status" value="1"/>
</dbReference>
<keyword evidence="19" id="KW-1185">Reference proteome</keyword>
<keyword evidence="6" id="KW-0723">Serine/threonine-protein kinase</keyword>
<gene>
    <name evidence="18" type="ORF">EPUS_03607</name>
</gene>
<dbReference type="Gene3D" id="3.90.226.10">
    <property type="entry name" value="2-enoyl-CoA Hydratase, Chain A, domain 1"/>
    <property type="match status" value="1"/>
</dbReference>
<dbReference type="AlphaFoldDB" id="U1HHI6"/>
<evidence type="ECO:0000256" key="7">
    <source>
        <dbReference type="ARBA" id="ARBA00022679"/>
    </source>
</evidence>
<comment type="catalytic activity">
    <reaction evidence="14">
        <text>L-threonyl-[protein] + ATP = O-phospho-L-threonyl-[protein] + ADP + H(+)</text>
        <dbReference type="Rhea" id="RHEA:46608"/>
        <dbReference type="Rhea" id="RHEA-COMP:11060"/>
        <dbReference type="Rhea" id="RHEA-COMP:11605"/>
        <dbReference type="ChEBI" id="CHEBI:15378"/>
        <dbReference type="ChEBI" id="CHEBI:30013"/>
        <dbReference type="ChEBI" id="CHEBI:30616"/>
        <dbReference type="ChEBI" id="CHEBI:61977"/>
        <dbReference type="ChEBI" id="CHEBI:456216"/>
        <dbReference type="EC" id="2.7.11.22"/>
    </reaction>
</comment>
<proteinExistence type="inferred from homology"/>
<sequence length="744" mass="82285">MASKGKSRWAQDEDDSAASIAASIAQRKREKEEKRRAKEDRLRQADAQQVHSPSPPPVDPPAANGDVERPSKRLRTHVDTHPPGDGRAPAPESQLLPFPARRFAACRDVDEYERLNEIEEGSYGLVSRAREKATGTVVALKKLKMDHANDGFPVTGLREIQTLMASRHAHIVRLREVVTGATWKDIYLVMDFLEHDLKTLLEDMAEPFLPSEIKTLMLQIVSATQHLHAHWILHRDLKTSNLLMNNRGEIKLADFGMARYTSQPSPPKLTQLVVTLWYRSPELLLGTDTYGAEIDIWSLGCIFGELLTRDPMFQGKNEVDQLSKIFASLGPPTKENWPNYRSLPNAKALHPLLSSSSTSKRQPQLNFPYLTTSGHRLLSSMLSLNPSSRPAAAQILAHPYFHNEDPRPKAKEFFPTFPSKAGQERRRRRETPNAPLRGDKTAPFDTELGKGRCAKMASSSATLSFRTPPPSGSYAQICFPTPPVLLVIFNRPKSLNCIDIPSHWELHALFEWYDNEPSLRAAVVTGTGRAFCAGADLKEWNVQNSSGDGGRRDMPPSGFGALSRRAGKKPVIAAVNGLAYGGGMEMCTNVDLVIASKSAAFALPEVKRGVVAIAGALPRIVRTIGRQRAMEMALTGRTVSATEAQSWGLVNAMVEDASADSEIMDRPVTVKALEYANMIASNSPDAVIVSREGIKMGWEGVGAEEGSRLLMEIWWKRLSEGENMKEGVRAFVEKRNPDWLASKL</sequence>
<dbReference type="Gene3D" id="1.10.510.10">
    <property type="entry name" value="Transferase(Phosphotransferase) domain 1"/>
    <property type="match status" value="1"/>
</dbReference>
<evidence type="ECO:0000256" key="2">
    <source>
        <dbReference type="ARBA" id="ARBA00004924"/>
    </source>
</evidence>
<dbReference type="Gene3D" id="3.30.200.20">
    <property type="entry name" value="Phosphorylase Kinase, domain 1"/>
    <property type="match status" value="1"/>
</dbReference>
<feature type="region of interest" description="Disordered" evidence="16">
    <location>
        <begin position="411"/>
        <end position="447"/>
    </location>
</feature>